<proteinExistence type="predicted"/>
<evidence type="ECO:0000313" key="6">
    <source>
        <dbReference type="Proteomes" id="UP001500975"/>
    </source>
</evidence>
<dbReference type="EMBL" id="BAABGJ010000047">
    <property type="protein sequence ID" value="GAA4347272.1"/>
    <property type="molecule type" value="Genomic_DNA"/>
</dbReference>
<organism evidence="5 6">
    <name type="scientific">Variovorax defluvii</name>
    <dbReference type="NCBI Taxonomy" id="913761"/>
    <lineage>
        <taxon>Bacteria</taxon>
        <taxon>Pseudomonadati</taxon>
        <taxon>Pseudomonadota</taxon>
        <taxon>Betaproteobacteria</taxon>
        <taxon>Burkholderiales</taxon>
        <taxon>Comamonadaceae</taxon>
        <taxon>Variovorax</taxon>
    </lineage>
</organism>
<protein>
    <submittedName>
        <fullName evidence="5">FAD-binding oxidoreductase</fullName>
    </submittedName>
</protein>
<dbReference type="InterPro" id="IPR016167">
    <property type="entry name" value="FAD-bd_PCMH_sub1"/>
</dbReference>
<dbReference type="InterPro" id="IPR016169">
    <property type="entry name" value="FAD-bd_PCMH_sub2"/>
</dbReference>
<dbReference type="InterPro" id="IPR010031">
    <property type="entry name" value="FAD_lactone_oxidase-like"/>
</dbReference>
<keyword evidence="3" id="KW-0472">Membrane</keyword>
<dbReference type="Proteomes" id="UP001500975">
    <property type="component" value="Unassembled WGS sequence"/>
</dbReference>
<dbReference type="InterPro" id="IPR036318">
    <property type="entry name" value="FAD-bd_PCMH-like_sf"/>
</dbReference>
<evidence type="ECO:0000256" key="1">
    <source>
        <dbReference type="ARBA" id="ARBA00022630"/>
    </source>
</evidence>
<dbReference type="PROSITE" id="PS51387">
    <property type="entry name" value="FAD_PCMH"/>
    <property type="match status" value="1"/>
</dbReference>
<evidence type="ECO:0000256" key="2">
    <source>
        <dbReference type="ARBA" id="ARBA00022827"/>
    </source>
</evidence>
<dbReference type="SUPFAM" id="SSF55103">
    <property type="entry name" value="FAD-linked oxidases, C-terminal domain"/>
    <property type="match status" value="1"/>
</dbReference>
<dbReference type="PANTHER" id="PTHR43762:SF1">
    <property type="entry name" value="D-ARABINONO-1,4-LACTONE OXIDASE"/>
    <property type="match status" value="1"/>
</dbReference>
<keyword evidence="2" id="KW-0274">FAD</keyword>
<reference evidence="6" key="1">
    <citation type="journal article" date="2019" name="Int. J. Syst. Evol. Microbiol.">
        <title>The Global Catalogue of Microorganisms (GCM) 10K type strain sequencing project: providing services to taxonomists for standard genome sequencing and annotation.</title>
        <authorList>
            <consortium name="The Broad Institute Genomics Platform"/>
            <consortium name="The Broad Institute Genome Sequencing Center for Infectious Disease"/>
            <person name="Wu L."/>
            <person name="Ma J."/>
        </authorList>
    </citation>
    <scope>NUCLEOTIDE SEQUENCE [LARGE SCALE GENOMIC DNA]</scope>
    <source>
        <strain evidence="6">JCM 17804</strain>
    </source>
</reference>
<evidence type="ECO:0000256" key="3">
    <source>
        <dbReference type="SAM" id="Phobius"/>
    </source>
</evidence>
<dbReference type="InterPro" id="IPR016166">
    <property type="entry name" value="FAD-bd_PCMH"/>
</dbReference>
<dbReference type="Gene3D" id="3.30.465.10">
    <property type="match status" value="1"/>
</dbReference>
<sequence length="499" mass="54840">MQRRANDAPPSTPTARKAATMTQILDDVHSRLNATIVAQVCKPQTLHELQATVRQAAAAGRRISVAGGRHAMGGQQFADHSIHVDMTALDQVLQADPVRGLLRIEAGAMWPRIVEATHAMDAHSEIRWGIRQKQTGVDDVTLGGSIAANAHGRGLAMQPLGHDIEDLTLIDARGEAVLCSRTHNAELFSLVIGGYGLFGIVYAATLRLSPRVALRRLVDVLDLDDAVNAVFRRADEGCLYGDFQFAIDAQDDHFLRRGVLACYQPAGAGDAHEAAPADLAPDAWLTLLRLAHDDKNAAFAQYAKHYLGTHGGIYASDTMQLSTYIPSYADFLASSQADGTGPRETLVIGEHYVPRHQLLPFMQRARELLRAFGTEVIYGTIRSILRDTTSYLPWARDDFACIVFNLRTPHDAAGLARTAHTFRALIDAASALGGSFFLTYHRHATAEQVRRCYPQFDAWLAKKREHDPQELFASTWYLHYRDAFAQAFPATLAREEAAA</sequence>
<gene>
    <name evidence="5" type="ORF">GCM10023165_32260</name>
</gene>
<evidence type="ECO:0000259" key="4">
    <source>
        <dbReference type="PROSITE" id="PS51387"/>
    </source>
</evidence>
<keyword evidence="6" id="KW-1185">Reference proteome</keyword>
<feature type="domain" description="FAD-binding PCMH-type" evidence="4">
    <location>
        <begin position="32"/>
        <end position="211"/>
    </location>
</feature>
<dbReference type="SUPFAM" id="SSF56176">
    <property type="entry name" value="FAD-binding/transporter-associated domain-like"/>
    <property type="match status" value="1"/>
</dbReference>
<dbReference type="Pfam" id="PF01565">
    <property type="entry name" value="FAD_binding_4"/>
    <property type="match status" value="1"/>
</dbReference>
<comment type="caution">
    <text evidence="5">The sequence shown here is derived from an EMBL/GenBank/DDBJ whole genome shotgun (WGS) entry which is preliminary data.</text>
</comment>
<dbReference type="InterPro" id="IPR006094">
    <property type="entry name" value="Oxid_FAD_bind_N"/>
</dbReference>
<dbReference type="PANTHER" id="PTHR43762">
    <property type="entry name" value="L-GULONOLACTONE OXIDASE"/>
    <property type="match status" value="1"/>
</dbReference>
<dbReference type="Gene3D" id="3.30.43.10">
    <property type="entry name" value="Uridine Diphospho-n-acetylenolpyruvylglucosamine Reductase, domain 2"/>
    <property type="match status" value="1"/>
</dbReference>
<keyword evidence="3" id="KW-0812">Transmembrane</keyword>
<keyword evidence="1" id="KW-0285">Flavoprotein</keyword>
<name>A0ABP8HY90_9BURK</name>
<keyword evidence="3" id="KW-1133">Transmembrane helix</keyword>
<dbReference type="InterPro" id="IPR016164">
    <property type="entry name" value="FAD-linked_Oxase-like_C"/>
</dbReference>
<evidence type="ECO:0000313" key="5">
    <source>
        <dbReference type="EMBL" id="GAA4347272.1"/>
    </source>
</evidence>
<feature type="transmembrane region" description="Helical" evidence="3">
    <location>
        <begin position="187"/>
        <end position="206"/>
    </location>
</feature>
<accession>A0ABP8HY90</accession>